<dbReference type="OrthoDB" id="10692578at2759"/>
<feature type="compositionally biased region" description="Basic residues" evidence="2">
    <location>
        <begin position="36"/>
        <end position="50"/>
    </location>
</feature>
<dbReference type="AlphaFoldDB" id="A0A5J4VPS8"/>
<dbReference type="EMBL" id="SNRW01005807">
    <property type="protein sequence ID" value="KAA6384339.1"/>
    <property type="molecule type" value="Genomic_DNA"/>
</dbReference>
<name>A0A5J4VPS8_9EUKA</name>
<accession>A0A5J4VPS8</accession>
<feature type="compositionally biased region" description="Basic and acidic residues" evidence="2">
    <location>
        <begin position="113"/>
        <end position="162"/>
    </location>
</feature>
<feature type="coiled-coil region" evidence="1">
    <location>
        <begin position="212"/>
        <end position="261"/>
    </location>
</feature>
<dbReference type="Proteomes" id="UP000324800">
    <property type="component" value="Unassembled WGS sequence"/>
</dbReference>
<feature type="region of interest" description="Disordered" evidence="2">
    <location>
        <begin position="358"/>
        <end position="388"/>
    </location>
</feature>
<sequence>MYSVRGNLHTSFHLLQKVALAANDDEELEDPEGEKKQHKKKKTTHKRTISKVKQEDFVRKQPEPETETRQREKEREIRMKQQEEEQEKKLDESFAEIQERLAMEDEDRIGAYIREKEKELQRKKNEEIRKQREQPDEEIRQRSFEEKREKDQKDQLKQFHEDITNSNRENMIYEDELAFWVRKPLPLMNRAQLRSTLPVIRKEDAKFITRRMQNCEKKVRAIRDSLEKLTKQAQSTPKGGLAKIEKEKRRLEYDKADLKLTIYMLKATPYRKFYDRDVEEKVGQKEKDDIYKIMPKTGQETQLKDEQIRINFDKTMQLLNDDMIKKVPTRKEEQETIEQKKAQIKRWNNILKRAQLDDEADEEQKRAFEKKEKKQTQMDQVLELHQKRKEQRKLERLKRLEDKRTLTRRIAKDGWYYEDENVAESGTESNSEQEMATLIAEVEEKNERRAAIKFRLNKQGEKKDDHDSQVIMNLAEVMAKTKAEKEKQQDVIDPQEEDRMIWDILERGSDEEDQLRRIREKRQEKEKKKKKRENEAKVVFDFDEEKYNSSEIDIMRPVVVEEEEEYDEDSQETERNKWEYIHPWEIPQHPPYPVEMTQMDNIPKTDITYINLYDDETVMGTQYVVDATIEYKPPDRPRPPALEEELKALIQRYKDALKIKNLTQVRKYNNQLMDVFTNRSVVSRMRFMQDEELVELLMSLIGDKPTTYQLDYVYTLTLLSRKPENHPAFIKFNVISMLQRLIRKFRNEGPSTLAVAEAIAFLSADQTMREQLLRCGALQYMQYVLRIYGKNDPYISRYASLFIFTILKHENEIEAYVGNKLLQTVSILMNLVNPKNSPTEDVLRLSIATLQKIATRADRPNDPVLKVGDDKAQKTEPITSPIIGTQPALTSQRAQSFINPQQQIIPSQAPNKSIHAKQTSTSESSQLSNSEQIPSKSSDIKGITTEFDNEKSLQLDENEIDDEQQSELLSKQYLNALLTSDAPKVLLDVIRDSIDRVSFKELARLRSNLSTLLRSPTFFTNLI</sequence>
<keyword evidence="1" id="KW-0175">Coiled coil</keyword>
<feature type="coiled-coil region" evidence="1">
    <location>
        <begin position="508"/>
        <end position="538"/>
    </location>
</feature>
<proteinExistence type="predicted"/>
<feature type="compositionally biased region" description="Basic and acidic residues" evidence="2">
    <location>
        <begin position="860"/>
        <end position="874"/>
    </location>
</feature>
<evidence type="ECO:0000256" key="2">
    <source>
        <dbReference type="SAM" id="MobiDB-lite"/>
    </source>
</evidence>
<protein>
    <submittedName>
        <fullName evidence="3">Uncharacterized protein</fullName>
    </submittedName>
</protein>
<dbReference type="InterPro" id="IPR011989">
    <property type="entry name" value="ARM-like"/>
</dbReference>
<dbReference type="Gene3D" id="1.25.10.10">
    <property type="entry name" value="Leucine-rich Repeat Variant"/>
    <property type="match status" value="1"/>
</dbReference>
<reference evidence="3 4" key="1">
    <citation type="submission" date="2019-03" db="EMBL/GenBank/DDBJ databases">
        <title>Single cell metagenomics reveals metabolic interactions within the superorganism composed of flagellate Streblomastix strix and complex community of Bacteroidetes bacteria on its surface.</title>
        <authorList>
            <person name="Treitli S.C."/>
            <person name="Kolisko M."/>
            <person name="Husnik F."/>
            <person name="Keeling P."/>
            <person name="Hampl V."/>
        </authorList>
    </citation>
    <scope>NUCLEOTIDE SEQUENCE [LARGE SCALE GENOMIC DNA]</scope>
    <source>
        <strain evidence="3">ST1C</strain>
    </source>
</reference>
<feature type="compositionally biased region" description="Basic and acidic residues" evidence="2">
    <location>
        <begin position="363"/>
        <end position="376"/>
    </location>
</feature>
<dbReference type="InterPro" id="IPR016024">
    <property type="entry name" value="ARM-type_fold"/>
</dbReference>
<organism evidence="3 4">
    <name type="scientific">Streblomastix strix</name>
    <dbReference type="NCBI Taxonomy" id="222440"/>
    <lineage>
        <taxon>Eukaryota</taxon>
        <taxon>Metamonada</taxon>
        <taxon>Preaxostyla</taxon>
        <taxon>Oxymonadida</taxon>
        <taxon>Streblomastigidae</taxon>
        <taxon>Streblomastix</taxon>
    </lineage>
</organism>
<evidence type="ECO:0000313" key="4">
    <source>
        <dbReference type="Proteomes" id="UP000324800"/>
    </source>
</evidence>
<comment type="caution">
    <text evidence="3">The sequence shown here is derived from an EMBL/GenBank/DDBJ whole genome shotgun (WGS) entry which is preliminary data.</text>
</comment>
<evidence type="ECO:0000256" key="1">
    <source>
        <dbReference type="SAM" id="Coils"/>
    </source>
</evidence>
<gene>
    <name evidence="3" type="ORF">EZS28_020136</name>
</gene>
<feature type="compositionally biased region" description="Basic and acidic residues" evidence="2">
    <location>
        <begin position="52"/>
        <end position="103"/>
    </location>
</feature>
<feature type="compositionally biased region" description="Polar residues" evidence="2">
    <location>
        <begin position="887"/>
        <end position="911"/>
    </location>
</feature>
<feature type="region of interest" description="Disordered" evidence="2">
    <location>
        <begin position="860"/>
        <end position="941"/>
    </location>
</feature>
<dbReference type="SUPFAM" id="SSF48371">
    <property type="entry name" value="ARM repeat"/>
    <property type="match status" value="1"/>
</dbReference>
<evidence type="ECO:0000313" key="3">
    <source>
        <dbReference type="EMBL" id="KAA6384339.1"/>
    </source>
</evidence>
<feature type="region of interest" description="Disordered" evidence="2">
    <location>
        <begin position="25"/>
        <end position="162"/>
    </location>
</feature>
<feature type="compositionally biased region" description="Low complexity" evidence="2">
    <location>
        <begin position="918"/>
        <end position="932"/>
    </location>
</feature>